<evidence type="ECO:0000256" key="1">
    <source>
        <dbReference type="SAM" id="Phobius"/>
    </source>
</evidence>
<keyword evidence="1" id="KW-1133">Transmembrane helix</keyword>
<feature type="transmembrane region" description="Helical" evidence="1">
    <location>
        <begin position="55"/>
        <end position="75"/>
    </location>
</feature>
<feature type="transmembrane region" description="Helical" evidence="1">
    <location>
        <begin position="87"/>
        <end position="110"/>
    </location>
</feature>
<proteinExistence type="predicted"/>
<reference evidence="2" key="1">
    <citation type="submission" date="2014-05" db="EMBL/GenBank/DDBJ databases">
        <authorList>
            <person name="Chronopoulou M."/>
        </authorList>
    </citation>
    <scope>NUCLEOTIDE SEQUENCE</scope>
    <source>
        <tissue evidence="2">Whole organism</tissue>
    </source>
</reference>
<sequence>EDPDFIMLCSYKIQNINYEKIFCILIGTEICLLGATFLLGFILSVQYFYAAPLDISIYCLFSSLLILKCVLGIKIRAIRAVGQKKNNWIYVELTITGMFLVGILIGIVPMIKGFFEDGREDQLILCIVLILGLNIYVFKFIICLKTGEKIEEKKFEREVP</sequence>
<keyword evidence="1" id="KW-0472">Membrane</keyword>
<protein>
    <submittedName>
        <fullName evidence="2">Uncharacterized protein</fullName>
    </submittedName>
</protein>
<keyword evidence="1" id="KW-0812">Transmembrane</keyword>
<feature type="transmembrane region" description="Helical" evidence="1">
    <location>
        <begin position="21"/>
        <end position="49"/>
    </location>
</feature>
<organism evidence="2">
    <name type="scientific">Lepeophtheirus salmonis</name>
    <name type="common">Salmon louse</name>
    <name type="synonym">Caligus salmonis</name>
    <dbReference type="NCBI Taxonomy" id="72036"/>
    <lineage>
        <taxon>Eukaryota</taxon>
        <taxon>Metazoa</taxon>
        <taxon>Ecdysozoa</taxon>
        <taxon>Arthropoda</taxon>
        <taxon>Crustacea</taxon>
        <taxon>Multicrustacea</taxon>
        <taxon>Hexanauplia</taxon>
        <taxon>Copepoda</taxon>
        <taxon>Siphonostomatoida</taxon>
        <taxon>Caligidae</taxon>
        <taxon>Lepeophtheirus</taxon>
    </lineage>
</organism>
<name>A0A0K2TTD0_LEPSM</name>
<feature type="transmembrane region" description="Helical" evidence="1">
    <location>
        <begin position="122"/>
        <end position="144"/>
    </location>
</feature>
<accession>A0A0K2TTD0</accession>
<dbReference type="EMBL" id="HACA01011938">
    <property type="protein sequence ID" value="CDW29299.1"/>
    <property type="molecule type" value="Transcribed_RNA"/>
</dbReference>
<evidence type="ECO:0000313" key="2">
    <source>
        <dbReference type="EMBL" id="CDW29299.1"/>
    </source>
</evidence>
<dbReference type="AlphaFoldDB" id="A0A0K2TTD0"/>
<feature type="non-terminal residue" evidence="2">
    <location>
        <position position="1"/>
    </location>
</feature>